<dbReference type="InterPro" id="IPR012677">
    <property type="entry name" value="Nucleotide-bd_a/b_plait_sf"/>
</dbReference>
<dbReference type="GO" id="GO:0005634">
    <property type="term" value="C:nucleus"/>
    <property type="evidence" value="ECO:0007669"/>
    <property type="project" value="UniProtKB-SubCell"/>
</dbReference>
<feature type="domain" description="G-patch" evidence="5">
    <location>
        <begin position="492"/>
        <end position="537"/>
    </location>
</feature>
<feature type="compositionally biased region" description="Basic and acidic residues" evidence="4">
    <location>
        <begin position="47"/>
        <end position="61"/>
    </location>
</feature>
<dbReference type="GO" id="GO:0003723">
    <property type="term" value="F:RNA binding"/>
    <property type="evidence" value="ECO:0007669"/>
    <property type="project" value="UniProtKB-KW"/>
</dbReference>
<evidence type="ECO:0000256" key="3">
    <source>
        <dbReference type="ARBA" id="ARBA00023242"/>
    </source>
</evidence>
<keyword evidence="3" id="KW-0539">Nucleus</keyword>
<reference evidence="6" key="1">
    <citation type="submission" date="2023-11" db="EMBL/GenBank/DDBJ databases">
        <authorList>
            <person name="Alioto T."/>
            <person name="Alioto T."/>
            <person name="Gomez Garrido J."/>
        </authorList>
    </citation>
    <scope>NUCLEOTIDE SEQUENCE</scope>
</reference>
<keyword evidence="7" id="KW-1185">Reference proteome</keyword>
<dbReference type="InterPro" id="IPR000504">
    <property type="entry name" value="RRM_dom"/>
</dbReference>
<proteinExistence type="predicted"/>
<evidence type="ECO:0000313" key="7">
    <source>
        <dbReference type="Proteomes" id="UP001296104"/>
    </source>
</evidence>
<evidence type="ECO:0000256" key="2">
    <source>
        <dbReference type="ARBA" id="ARBA00022884"/>
    </source>
</evidence>
<sequence>MDGWRPRHSRDNDSSDATGEFRIRGISTRRSNDLDAPPRGEHHYHRERTSRYDSGRDRTVVYEEPQGPPANTGEDDAALAGTKSKFLLVRGLKVNTDETLLSNGLKKFYLDEPECGGGSQPKPDPSVQPTPKPMPLAKPMPPGCVANPSGPSGARPGSLKRVFIIRDRDTNKSMKYGFAEYHSSTDASAAQAKCIELGDKSTISSSKITLEPADPGIFAPVIGRLKRDSQFFFEHGGNLFQYRDQRYWASPMLINEEPPVEEKPSADNPAGELAQPSKKRAMTAGVDPSDSGRTKKPKTGNLQIAEKWQKKQAELRGDDGGEDDQKNTSDALSDSHPAQADGQSSAVQPIAQSFIWQREVKGQTKNSCLLCLTDLPTHIEPQRHVKESAKHAANMKDEVKYKQGLENLKKRGVVEESTLKVFPDVEKRSPSHERPTQQREFQDRAAMRREMEAKADTASSLATKISIPLGNDHQAKKKQTPEIAKDASSGTAYGKGMAMLKKSGWKAGEPLGSGDGIVQPIETNMYQAGVGLGHESSKIGDAVAEARRFTQAGNGGGGFIEKTKEVFKDRFEKMS</sequence>
<feature type="compositionally biased region" description="Pro residues" evidence="4">
    <location>
        <begin position="122"/>
        <end position="139"/>
    </location>
</feature>
<feature type="region of interest" description="Disordered" evidence="4">
    <location>
        <begin position="112"/>
        <end position="139"/>
    </location>
</feature>
<dbReference type="EMBL" id="CAVMBE010000002">
    <property type="protein sequence ID" value="CAK3783452.1"/>
    <property type="molecule type" value="Genomic_DNA"/>
</dbReference>
<comment type="caution">
    <text evidence="6">The sequence shown here is derived from an EMBL/GenBank/DDBJ whole genome shotgun (WGS) entry which is preliminary data.</text>
</comment>
<dbReference type="GO" id="GO:0000398">
    <property type="term" value="P:mRNA splicing, via spliceosome"/>
    <property type="evidence" value="ECO:0007669"/>
    <property type="project" value="TreeGrafter"/>
</dbReference>
<dbReference type="Proteomes" id="UP001296104">
    <property type="component" value="Unassembled WGS sequence"/>
</dbReference>
<dbReference type="PANTHER" id="PTHR13948:SF3">
    <property type="entry name" value="FI21118P1"/>
    <property type="match status" value="1"/>
</dbReference>
<name>A0AAI8W1Y1_9PEZI</name>
<evidence type="ECO:0000256" key="1">
    <source>
        <dbReference type="ARBA" id="ARBA00004123"/>
    </source>
</evidence>
<dbReference type="Pfam" id="PF01585">
    <property type="entry name" value="G-patch"/>
    <property type="match status" value="1"/>
</dbReference>
<keyword evidence="2" id="KW-0694">RNA-binding</keyword>
<dbReference type="PROSITE" id="PS50174">
    <property type="entry name" value="G_PATCH"/>
    <property type="match status" value="1"/>
</dbReference>
<feature type="compositionally biased region" description="Basic and acidic residues" evidence="4">
    <location>
        <begin position="30"/>
        <end position="41"/>
    </location>
</feature>
<evidence type="ECO:0000313" key="6">
    <source>
        <dbReference type="EMBL" id="CAK3783452.1"/>
    </source>
</evidence>
<comment type="subcellular location">
    <subcellularLocation>
        <location evidence="1">Nucleus</location>
    </subcellularLocation>
</comment>
<evidence type="ECO:0000259" key="5">
    <source>
        <dbReference type="PROSITE" id="PS50174"/>
    </source>
</evidence>
<feature type="region of interest" description="Disordered" evidence="4">
    <location>
        <begin position="1"/>
        <end position="79"/>
    </location>
</feature>
<dbReference type="PANTHER" id="PTHR13948">
    <property type="entry name" value="RNA-BINDING PROTEIN"/>
    <property type="match status" value="1"/>
</dbReference>
<dbReference type="SUPFAM" id="SSF54928">
    <property type="entry name" value="RNA-binding domain, RBD"/>
    <property type="match status" value="1"/>
</dbReference>
<feature type="region of interest" description="Disordered" evidence="4">
    <location>
        <begin position="258"/>
        <end position="346"/>
    </location>
</feature>
<evidence type="ECO:0000256" key="4">
    <source>
        <dbReference type="SAM" id="MobiDB-lite"/>
    </source>
</evidence>
<feature type="compositionally biased region" description="Basic and acidic residues" evidence="4">
    <location>
        <begin position="9"/>
        <end position="23"/>
    </location>
</feature>
<accession>A0AAI8W1Y1</accession>
<dbReference type="SMART" id="SM00443">
    <property type="entry name" value="G_patch"/>
    <property type="match status" value="1"/>
</dbReference>
<dbReference type="Gene3D" id="3.30.70.330">
    <property type="match status" value="1"/>
</dbReference>
<dbReference type="InterPro" id="IPR000467">
    <property type="entry name" value="G_patch_dom"/>
</dbReference>
<gene>
    <name evidence="6" type="ORF">LECACI_7A000602</name>
</gene>
<dbReference type="AlphaFoldDB" id="A0AAI8W1Y1"/>
<dbReference type="InterPro" id="IPR035979">
    <property type="entry name" value="RBD_domain_sf"/>
</dbReference>
<organism evidence="6 7">
    <name type="scientific">Lecanosticta acicola</name>
    <dbReference type="NCBI Taxonomy" id="111012"/>
    <lineage>
        <taxon>Eukaryota</taxon>
        <taxon>Fungi</taxon>
        <taxon>Dikarya</taxon>
        <taxon>Ascomycota</taxon>
        <taxon>Pezizomycotina</taxon>
        <taxon>Dothideomycetes</taxon>
        <taxon>Dothideomycetidae</taxon>
        <taxon>Mycosphaerellales</taxon>
        <taxon>Mycosphaerellaceae</taxon>
        <taxon>Lecanosticta</taxon>
    </lineage>
</organism>
<dbReference type="Pfam" id="PF00076">
    <property type="entry name" value="RRM_1"/>
    <property type="match status" value="1"/>
</dbReference>
<feature type="compositionally biased region" description="Basic and acidic residues" evidence="4">
    <location>
        <begin position="307"/>
        <end position="327"/>
    </location>
</feature>
<protein>
    <recommendedName>
        <fullName evidence="5">G-patch domain-containing protein</fullName>
    </recommendedName>
</protein>